<reference evidence="2" key="1">
    <citation type="submission" date="2023-01" db="EMBL/GenBank/DDBJ databases">
        <authorList>
            <person name="Van Ghelder C."/>
            <person name="Rancurel C."/>
        </authorList>
    </citation>
    <scope>NUCLEOTIDE SEQUENCE</scope>
    <source>
        <strain evidence="2">CNCM I-4278</strain>
    </source>
</reference>
<dbReference type="Gene3D" id="1.25.40.10">
    <property type="entry name" value="Tetratricopeptide repeat domain"/>
    <property type="match status" value="1"/>
</dbReference>
<dbReference type="SUPFAM" id="SSF48452">
    <property type="entry name" value="TPR-like"/>
    <property type="match status" value="1"/>
</dbReference>
<keyword evidence="3" id="KW-1185">Reference proteome</keyword>
<organism evidence="2 3">
    <name type="scientific">Periconia digitata</name>
    <dbReference type="NCBI Taxonomy" id="1303443"/>
    <lineage>
        <taxon>Eukaryota</taxon>
        <taxon>Fungi</taxon>
        <taxon>Dikarya</taxon>
        <taxon>Ascomycota</taxon>
        <taxon>Pezizomycotina</taxon>
        <taxon>Dothideomycetes</taxon>
        <taxon>Pleosporomycetidae</taxon>
        <taxon>Pleosporales</taxon>
        <taxon>Massarineae</taxon>
        <taxon>Periconiaceae</taxon>
        <taxon>Periconia</taxon>
    </lineage>
</organism>
<feature type="compositionally biased region" description="Basic and acidic residues" evidence="1">
    <location>
        <begin position="295"/>
        <end position="305"/>
    </location>
</feature>
<dbReference type="AlphaFoldDB" id="A0A9W4XXA2"/>
<feature type="region of interest" description="Disordered" evidence="1">
    <location>
        <begin position="123"/>
        <end position="143"/>
    </location>
</feature>
<sequence>MLVAACQQAGATAGDDVSWQYRCNHTQPLSLTSRLIASLPIDQRISKMQAVSIGESALAAGLEHNIVAAIRSLKIERDTWRHTAEQYQAAFEEQSSHLRELLDICIATQAELENERITHRRRLARSDSTLPDDASQRNTSGNHENQAFGTAIILRNNLGQAKQRPLTCFSRVECLCEQHDYGSALMEVDRLLRGPLASKFRVEGLLIKSDILRKSELLYDALAICSEALELCGSLSELHAYIPKIHYQRGVCYYHLRMTKHARDALSQVSSSDRSLSTKARNLLESCNDQIDTSRRSGFESHRVTSDGSPVALGEVPLDRRSNGSQFRLTVHKGKRFSFPARWGASRSTSCSTN</sequence>
<name>A0A9W4XXA2_9PLEO</name>
<proteinExistence type="predicted"/>
<dbReference type="InterPro" id="IPR011990">
    <property type="entry name" value="TPR-like_helical_dom_sf"/>
</dbReference>
<feature type="region of interest" description="Disordered" evidence="1">
    <location>
        <begin position="295"/>
        <end position="314"/>
    </location>
</feature>
<evidence type="ECO:0000313" key="2">
    <source>
        <dbReference type="EMBL" id="CAI6342246.1"/>
    </source>
</evidence>
<accession>A0A9W4XXA2</accession>
<dbReference type="Proteomes" id="UP001152607">
    <property type="component" value="Unassembled WGS sequence"/>
</dbReference>
<dbReference type="EMBL" id="CAOQHR010000013">
    <property type="protein sequence ID" value="CAI6342246.1"/>
    <property type="molecule type" value="Genomic_DNA"/>
</dbReference>
<comment type="caution">
    <text evidence="2">The sequence shown here is derived from an EMBL/GenBank/DDBJ whole genome shotgun (WGS) entry which is preliminary data.</text>
</comment>
<evidence type="ECO:0000313" key="3">
    <source>
        <dbReference type="Proteomes" id="UP001152607"/>
    </source>
</evidence>
<dbReference type="OrthoDB" id="3791184at2759"/>
<evidence type="ECO:0000256" key="1">
    <source>
        <dbReference type="SAM" id="MobiDB-lite"/>
    </source>
</evidence>
<protein>
    <submittedName>
        <fullName evidence="2">Uncharacterized protein</fullName>
    </submittedName>
</protein>
<gene>
    <name evidence="2" type="ORF">PDIGIT_LOCUS15451</name>
</gene>